<keyword evidence="11 12" id="KW-0807">Transducer</keyword>
<evidence type="ECO:0000256" key="12">
    <source>
        <dbReference type="RuleBase" id="RU000688"/>
    </source>
</evidence>
<evidence type="ECO:0000256" key="11">
    <source>
        <dbReference type="ARBA" id="ARBA00023224"/>
    </source>
</evidence>
<feature type="transmembrane region" description="Helical" evidence="13">
    <location>
        <begin position="303"/>
        <end position="328"/>
    </location>
</feature>
<protein>
    <submittedName>
        <fullName evidence="16">G-protein coupled receptors family 1 profile domain-containing protein</fullName>
    </submittedName>
</protein>
<dbReference type="PRINTS" id="PR00237">
    <property type="entry name" value="GPCRRHODOPSN"/>
</dbReference>
<dbReference type="SUPFAM" id="SSF81321">
    <property type="entry name" value="Family A G protein-coupled receptor-like"/>
    <property type="match status" value="1"/>
</dbReference>
<keyword evidence="8" id="KW-1015">Disulfide bond</keyword>
<keyword evidence="4 12" id="KW-0812">Transmembrane</keyword>
<evidence type="ECO:0000256" key="2">
    <source>
        <dbReference type="ARBA" id="ARBA00010663"/>
    </source>
</evidence>
<evidence type="ECO:0000256" key="10">
    <source>
        <dbReference type="ARBA" id="ARBA00023180"/>
    </source>
</evidence>
<evidence type="ECO:0000256" key="7">
    <source>
        <dbReference type="ARBA" id="ARBA00023136"/>
    </source>
</evidence>
<keyword evidence="15" id="KW-1185">Reference proteome</keyword>
<dbReference type="PRINTS" id="PR01012">
    <property type="entry name" value="NRPEPTIDEYR"/>
</dbReference>
<evidence type="ECO:0000256" key="5">
    <source>
        <dbReference type="ARBA" id="ARBA00022989"/>
    </source>
</evidence>
<comment type="similarity">
    <text evidence="2 12">Belongs to the G-protein coupled receptor 1 family.</text>
</comment>
<evidence type="ECO:0000256" key="13">
    <source>
        <dbReference type="SAM" id="Phobius"/>
    </source>
</evidence>
<dbReference type="PANTHER" id="PTHR45695">
    <property type="entry name" value="LEUCOKININ RECEPTOR-RELATED"/>
    <property type="match status" value="1"/>
</dbReference>
<dbReference type="PROSITE" id="PS50262">
    <property type="entry name" value="G_PROTEIN_RECEP_F1_2"/>
    <property type="match status" value="1"/>
</dbReference>
<keyword evidence="7 13" id="KW-0472">Membrane</keyword>
<dbReference type="InterPro" id="IPR017452">
    <property type="entry name" value="GPCR_Rhodpsn_7TM"/>
</dbReference>
<comment type="subcellular location">
    <subcellularLocation>
        <location evidence="1">Cell membrane</location>
        <topology evidence="1">Multi-pass membrane protein</topology>
    </subcellularLocation>
</comment>
<evidence type="ECO:0000256" key="3">
    <source>
        <dbReference type="ARBA" id="ARBA00022475"/>
    </source>
</evidence>
<proteinExistence type="inferred from homology"/>
<sequence length="431" mass="48880">MSSVDNSTTTQDFHAQVMKFYEETKKFEHKVSIVIPSIFAIVIIVGLVGNLLVIIVALNRQMRNSTNTLIIGLTISDLMFLTLCVPFTAIDYAFPVWILPIWGCQAINYLQHVAAYFSVWTLTLMAADRFLAVCYPVESMTLRTPKYTAITLLITYTLIMISQIPVARIHDVYNYNFVVENRSACAIVSIAQGEASVAEARLYYFSFNLFGYVLPLGITCFLYYFMLKRLWYMPRPGNSKHSKNGSGSIRSRPETIRAKRKVTRLVLCVVVIWAFCWLPLNICFFFSGVVYPDTLVMIGGKPIVIIQISSQVLAYTNSCLNPILYALVSENFRKGFLRIICVALNRISLGKWCQDASQLSARMELTFYNGRNNSDRLSRTNSSHRTLTNPLSNNNLTENSTLLTRSHAPSITVLEWKMTHDPDDDIPEDDL</sequence>
<organism evidence="15 16">
    <name type="scientific">Acrobeloides nanus</name>
    <dbReference type="NCBI Taxonomy" id="290746"/>
    <lineage>
        <taxon>Eukaryota</taxon>
        <taxon>Metazoa</taxon>
        <taxon>Ecdysozoa</taxon>
        <taxon>Nematoda</taxon>
        <taxon>Chromadorea</taxon>
        <taxon>Rhabditida</taxon>
        <taxon>Tylenchina</taxon>
        <taxon>Cephalobomorpha</taxon>
        <taxon>Cephaloboidea</taxon>
        <taxon>Cephalobidae</taxon>
        <taxon>Acrobeloides</taxon>
    </lineage>
</organism>
<dbReference type="SMART" id="SM01381">
    <property type="entry name" value="7TM_GPCR_Srsx"/>
    <property type="match status" value="1"/>
</dbReference>
<dbReference type="GO" id="GO:0004983">
    <property type="term" value="F:neuropeptide Y receptor activity"/>
    <property type="evidence" value="ECO:0007669"/>
    <property type="project" value="InterPro"/>
</dbReference>
<feature type="transmembrane region" description="Helical" evidence="13">
    <location>
        <begin position="70"/>
        <end position="94"/>
    </location>
</feature>
<feature type="transmembrane region" description="Helical" evidence="13">
    <location>
        <begin position="114"/>
        <end position="135"/>
    </location>
</feature>
<dbReference type="PANTHER" id="PTHR45695:SF23">
    <property type="entry name" value="GALANIN-LIKE G-PROTEIN COUPLED RECEPTOR NPR-9"/>
    <property type="match status" value="1"/>
</dbReference>
<evidence type="ECO:0000313" key="15">
    <source>
        <dbReference type="Proteomes" id="UP000887540"/>
    </source>
</evidence>
<dbReference type="GO" id="GO:0005886">
    <property type="term" value="C:plasma membrane"/>
    <property type="evidence" value="ECO:0007669"/>
    <property type="project" value="UniProtKB-SubCell"/>
</dbReference>
<feature type="transmembrane region" description="Helical" evidence="13">
    <location>
        <begin position="147"/>
        <end position="166"/>
    </location>
</feature>
<dbReference type="InterPro" id="IPR000611">
    <property type="entry name" value="NPY_rcpt"/>
</dbReference>
<keyword evidence="6 12" id="KW-0297">G-protein coupled receptor</keyword>
<dbReference type="CDD" id="cd15096">
    <property type="entry name" value="7tmA_AstA_R_insect"/>
    <property type="match status" value="1"/>
</dbReference>
<evidence type="ECO:0000313" key="16">
    <source>
        <dbReference type="WBParaSite" id="ACRNAN_scaffold692.g11576.t1"/>
    </source>
</evidence>
<keyword evidence="10" id="KW-0325">Glycoprotein</keyword>
<evidence type="ECO:0000256" key="9">
    <source>
        <dbReference type="ARBA" id="ARBA00023170"/>
    </source>
</evidence>
<dbReference type="Gene3D" id="1.20.1070.10">
    <property type="entry name" value="Rhodopsin 7-helix transmembrane proteins"/>
    <property type="match status" value="1"/>
</dbReference>
<evidence type="ECO:0000259" key="14">
    <source>
        <dbReference type="PROSITE" id="PS50262"/>
    </source>
</evidence>
<evidence type="ECO:0000256" key="1">
    <source>
        <dbReference type="ARBA" id="ARBA00004651"/>
    </source>
</evidence>
<feature type="transmembrane region" description="Helical" evidence="13">
    <location>
        <begin position="202"/>
        <end position="225"/>
    </location>
</feature>
<keyword evidence="9 12" id="KW-0675">Receptor</keyword>
<keyword evidence="3" id="KW-1003">Cell membrane</keyword>
<feature type="transmembrane region" description="Helical" evidence="13">
    <location>
        <begin position="265"/>
        <end position="291"/>
    </location>
</feature>
<dbReference type="PROSITE" id="PS00237">
    <property type="entry name" value="G_PROTEIN_RECEP_F1_1"/>
    <property type="match status" value="1"/>
</dbReference>
<dbReference type="Pfam" id="PF00001">
    <property type="entry name" value="7tm_1"/>
    <property type="match status" value="1"/>
</dbReference>
<feature type="domain" description="G-protein coupled receptors family 1 profile" evidence="14">
    <location>
        <begin position="49"/>
        <end position="325"/>
    </location>
</feature>
<feature type="transmembrane region" description="Helical" evidence="13">
    <location>
        <begin position="33"/>
        <end position="58"/>
    </location>
</feature>
<keyword evidence="5 13" id="KW-1133">Transmembrane helix</keyword>
<reference evidence="16" key="1">
    <citation type="submission" date="2022-11" db="UniProtKB">
        <authorList>
            <consortium name="WormBaseParasite"/>
        </authorList>
    </citation>
    <scope>IDENTIFICATION</scope>
</reference>
<evidence type="ECO:0000256" key="8">
    <source>
        <dbReference type="ARBA" id="ARBA00023157"/>
    </source>
</evidence>
<evidence type="ECO:0000256" key="4">
    <source>
        <dbReference type="ARBA" id="ARBA00022692"/>
    </source>
</evidence>
<name>A0A914EAS7_9BILA</name>
<dbReference type="InterPro" id="IPR000276">
    <property type="entry name" value="GPCR_Rhodpsn"/>
</dbReference>
<dbReference type="WBParaSite" id="ACRNAN_scaffold692.g11576.t1">
    <property type="protein sequence ID" value="ACRNAN_scaffold692.g11576.t1"/>
    <property type="gene ID" value="ACRNAN_scaffold692.g11576"/>
</dbReference>
<accession>A0A914EAS7</accession>
<dbReference type="Proteomes" id="UP000887540">
    <property type="component" value="Unplaced"/>
</dbReference>
<evidence type="ECO:0000256" key="6">
    <source>
        <dbReference type="ARBA" id="ARBA00023040"/>
    </source>
</evidence>
<dbReference type="AlphaFoldDB" id="A0A914EAS7"/>